<evidence type="ECO:0000313" key="3">
    <source>
        <dbReference type="Proteomes" id="UP000000742"/>
    </source>
</evidence>
<reference evidence="2 3" key="1">
    <citation type="journal article" date="2008" name="Genome Biol.">
        <title>Encapsulated in silica: genome, proteome and physiology of the thermophilic bacterium Anoxybacillus flavithermus WK1.</title>
        <authorList>
            <person name="Saw J.H."/>
            <person name="Mountain B.W."/>
            <person name="Feng L."/>
            <person name="Omelchenko M.V."/>
            <person name="Hou S."/>
            <person name="Saito J.A."/>
            <person name="Stott M.B."/>
            <person name="Li D."/>
            <person name="Zhao G."/>
            <person name="Wu J."/>
            <person name="Galperin M.Y."/>
            <person name="Koonin E.V."/>
            <person name="Makarova K.S."/>
            <person name="Wolf Y.I."/>
            <person name="Rigden D.J."/>
            <person name="Dunfield P.F."/>
            <person name="Wang L."/>
            <person name="Alam M."/>
        </authorList>
    </citation>
    <scope>NUCLEOTIDE SEQUENCE [LARGE SCALE GENOMIC DNA]</scope>
    <source>
        <strain evidence="3">DSM 21510 / WK1</strain>
    </source>
</reference>
<feature type="transmembrane region" description="Helical" evidence="1">
    <location>
        <begin position="164"/>
        <end position="191"/>
    </location>
</feature>
<protein>
    <submittedName>
        <fullName evidence="2">Uncharacterized conserved membrane protein</fullName>
    </submittedName>
</protein>
<dbReference type="KEGG" id="afl:Aflv_0294"/>
<dbReference type="AlphaFoldDB" id="B7GFZ9"/>
<feature type="transmembrane region" description="Helical" evidence="1">
    <location>
        <begin position="132"/>
        <end position="152"/>
    </location>
</feature>
<gene>
    <name evidence="2" type="ordered locus">Aflv_0294</name>
</gene>
<keyword evidence="1" id="KW-0812">Transmembrane</keyword>
<dbReference type="eggNOG" id="COG1131">
    <property type="taxonomic scope" value="Bacteria"/>
</dbReference>
<dbReference type="PATRIC" id="fig|491915.6.peg.301"/>
<name>B7GFZ9_ANOFW</name>
<proteinExistence type="predicted"/>
<dbReference type="STRING" id="491915.Aflv_0294"/>
<keyword evidence="1" id="KW-1133">Transmembrane helix</keyword>
<evidence type="ECO:0000256" key="1">
    <source>
        <dbReference type="SAM" id="Phobius"/>
    </source>
</evidence>
<keyword evidence="1" id="KW-0472">Membrane</keyword>
<evidence type="ECO:0000313" key="2">
    <source>
        <dbReference type="EMBL" id="ACJ32678.1"/>
    </source>
</evidence>
<sequence length="195" mass="22214">MEERKMFSHEMKEKIKQFAKEQAPYYLEEAEMTYMEKVRRKTGETKSKLMAKLAKFKSRSETAMEAENDMILYMSDYMKDLMEQGLSEQEAFEQAKKELKFRSETTKSADLQERIVAHYHHMDIADYEAVGLFYGAFVFLGISIGALIGFIGSGGWEMFLSGGWIRTLIGAIIGFLIGTGLGLLSNAVIVLKRKS</sequence>
<dbReference type="EMBL" id="CP000922">
    <property type="protein sequence ID" value="ACJ32678.1"/>
    <property type="molecule type" value="Genomic_DNA"/>
</dbReference>
<dbReference type="Proteomes" id="UP000000742">
    <property type="component" value="Chromosome"/>
</dbReference>
<organism evidence="2 3">
    <name type="scientific">Anoxybacillus flavithermus (strain DSM 21510 / WK1)</name>
    <dbReference type="NCBI Taxonomy" id="491915"/>
    <lineage>
        <taxon>Bacteria</taxon>
        <taxon>Bacillati</taxon>
        <taxon>Bacillota</taxon>
        <taxon>Bacilli</taxon>
        <taxon>Bacillales</taxon>
        <taxon>Anoxybacillaceae</taxon>
        <taxon>Anoxybacillus</taxon>
    </lineage>
</organism>
<dbReference type="HOGENOM" id="CLU_1376223_0_0_9"/>
<accession>B7GFZ9</accession>